<dbReference type="InterPro" id="IPR046843">
    <property type="entry name" value="LonB_AAA-LID"/>
</dbReference>
<reference evidence="6" key="2">
    <citation type="journal article" date="2016" name="Genome Announc.">
        <title>Draft Genome Sequences of Two Novel Amoeba-Resistant Intranuclear Bacteria, 'Candidatus Berkiella cookevillensis' and 'Candidatus Berkiella aquae'.</title>
        <authorList>
            <person name="Mehari Y.T."/>
            <person name="Arivett B.A."/>
            <person name="Farone A.L."/>
            <person name="Gunderson J.H."/>
            <person name="Farone M.B."/>
        </authorList>
    </citation>
    <scope>NUCLEOTIDE SEQUENCE</scope>
    <source>
        <strain evidence="6">HT99</strain>
    </source>
</reference>
<keyword evidence="2 5" id="KW-0378">Hydrolase</keyword>
<keyword evidence="2" id="KW-0720">Serine protease</keyword>
<keyword evidence="1 2" id="KW-0645">Protease</keyword>
<dbReference type="Gene3D" id="3.40.50.300">
    <property type="entry name" value="P-loop containing nucleotide triphosphate hydrolases"/>
    <property type="match status" value="2"/>
</dbReference>
<proteinExistence type="inferred from homology"/>
<dbReference type="PRINTS" id="PR00830">
    <property type="entry name" value="ENDOLAPTASE"/>
</dbReference>
<comment type="similarity">
    <text evidence="2">Belongs to the peptidase S16 family.</text>
</comment>
<keyword evidence="3" id="KW-0175">Coiled coil</keyword>
<dbReference type="InterPro" id="IPR046844">
    <property type="entry name" value="Lon-like_helical"/>
</dbReference>
<feature type="domain" description="Lon proteolytic" evidence="4">
    <location>
        <begin position="562"/>
        <end position="757"/>
    </location>
</feature>
<evidence type="ECO:0000313" key="6">
    <source>
        <dbReference type="EMBL" id="MCS5709915.1"/>
    </source>
</evidence>
<dbReference type="Gene3D" id="3.30.230.10">
    <property type="match status" value="1"/>
</dbReference>
<dbReference type="InterPro" id="IPR027065">
    <property type="entry name" value="Lon_Prtase"/>
</dbReference>
<reference evidence="5" key="1">
    <citation type="submission" date="2015-09" db="EMBL/GenBank/DDBJ databases">
        <title>Draft Genome Sequences of Two Novel Amoeba-resistant Intranuclear Bacteria, Candidatus Berkiella cookevillensis and Candidatus Berkiella aquae.</title>
        <authorList>
            <person name="Mehari Y.T."/>
            <person name="Arivett B.A."/>
            <person name="Farone A.L."/>
            <person name="Gunderson J.H."/>
            <person name="Farone M.B."/>
        </authorList>
    </citation>
    <scope>NUCLEOTIDE SEQUENCE [LARGE SCALE GENOMIC DNA]</scope>
    <source>
        <strain evidence="5">HT99</strain>
    </source>
</reference>
<dbReference type="PATRIC" id="fig|1590043.3.peg.3053"/>
<dbReference type="GO" id="GO:0030163">
    <property type="term" value="P:protein catabolic process"/>
    <property type="evidence" value="ECO:0007669"/>
    <property type="project" value="InterPro"/>
</dbReference>
<evidence type="ECO:0000256" key="1">
    <source>
        <dbReference type="ARBA" id="ARBA00022670"/>
    </source>
</evidence>
<dbReference type="Pfam" id="PF20437">
    <property type="entry name" value="LonC_helical"/>
    <property type="match status" value="1"/>
</dbReference>
<dbReference type="InterPro" id="IPR008269">
    <property type="entry name" value="Lon_proteolytic"/>
</dbReference>
<evidence type="ECO:0000313" key="5">
    <source>
        <dbReference type="EMBL" id="KRG18470.1"/>
    </source>
</evidence>
<dbReference type="GO" id="GO:0005524">
    <property type="term" value="F:ATP binding"/>
    <property type="evidence" value="ECO:0007669"/>
    <property type="project" value="InterPro"/>
</dbReference>
<dbReference type="EMBL" id="LKAJ02000001">
    <property type="protein sequence ID" value="MCS5709915.1"/>
    <property type="molecule type" value="Genomic_DNA"/>
</dbReference>
<gene>
    <name evidence="5" type="primary">lon_2</name>
    <name evidence="6" type="ORF">HT99x_000595</name>
    <name evidence="5" type="ORF">HT99x_03001</name>
</gene>
<dbReference type="InterPro" id="IPR014721">
    <property type="entry name" value="Ribsml_uS5_D2-typ_fold_subgr"/>
</dbReference>
<dbReference type="Proteomes" id="UP000051497">
    <property type="component" value="Unassembled WGS sequence"/>
</dbReference>
<dbReference type="EC" id="3.4.21.53" evidence="2"/>
<feature type="active site" evidence="2">
    <location>
        <position position="695"/>
    </location>
</feature>
<dbReference type="Pfam" id="PF20436">
    <property type="entry name" value="LonB_AAA-LID"/>
    <property type="match status" value="1"/>
</dbReference>
<protein>
    <recommendedName>
        <fullName evidence="2">endopeptidase La</fullName>
        <ecNumber evidence="2">3.4.21.53</ecNumber>
    </recommendedName>
</protein>
<organism evidence="5">
    <name type="scientific">Candidatus Berkiella aquae</name>
    <dbReference type="NCBI Taxonomy" id="295108"/>
    <lineage>
        <taxon>Bacteria</taxon>
        <taxon>Pseudomonadati</taxon>
        <taxon>Pseudomonadota</taxon>
        <taxon>Gammaproteobacteria</taxon>
        <taxon>Candidatus Berkiellales</taxon>
        <taxon>Candidatus Berkiellaceae</taxon>
        <taxon>Candidatus Berkiella</taxon>
    </lineage>
</organism>
<dbReference type="AlphaFoldDB" id="A0A0Q9YD38"/>
<dbReference type="OrthoDB" id="9758568at2"/>
<feature type="active site" evidence="2">
    <location>
        <position position="652"/>
    </location>
</feature>
<name>A0A0Q9YD38_9GAMM</name>
<dbReference type="SUPFAM" id="SSF54211">
    <property type="entry name" value="Ribosomal protein S5 domain 2-like"/>
    <property type="match status" value="1"/>
</dbReference>
<dbReference type="RefSeq" id="WP_075067592.1">
    <property type="nucleotide sequence ID" value="NZ_LKAJ02000001.1"/>
</dbReference>
<sequence>MKKIIPIPLAALRPACNPVQFQFDSTDQIDELLENIGQTRALEALSFGIQMRQRGYHMFAAGPSGFGKNYFIRHYLRNVTSKEISPDDWCYVYNFHLPQKPIALQFPPGVGEIFKQQMKELTDHLHYAIPYLFNSREYRSRIEKIELKYKSMEDRYFSKIQKEAKKNALGIVETLGNYEVVPLVNDEQMTEAQLNALSESEIKELKNKMNKIRARLDKIKEDMPVWYKQKHEQLKEIRNDFCNTLVSSLIGPIKEKYTDLKVLSYLRDVQKDIIEFPENFMHKDVSDNEHNIDGPYKNEALLRYEVNVIVSNHKEKHAPIVFERHPNYINLIGQLEGTAQHGVPISDHTLIKPGALHKANGGYLMLEIKKLMNDIHAWNSLKRILLEQKIAIEPLQSQSGSNSTQLQPEPIPLKTKVILLGDRYLYDELGQDDDDFNKLFQVLVDFETTIERSDQHVQQFIRYIARIIKKRKLLPFHRNAVAAIIDNCIRASGNSLKIALQRSSIVEMLEESSYWATVRSQSCVMKEDVDKAESARMYRIDKVRKEYYQDILSEDILIDLENEVVGQINAITVIHLPNFAFGLPTRITASTRAGKQAMIDIQREVNLGGANHSKGVLILSGYLKGRYINTLPFFLSASLVLEQTYGVVDGDSASLAELCALISSITQIPIKQYYAVTGSINQHGAVQAIGNVNEKVEGFFDICQLQGLTGKQGVLIPPSNVKNLMLKQEVVDACKQGHFHLYAVPSVDVALSLLMGKDPDDIHKLCEENLTQFSKIGNNFLPPED</sequence>
<reference evidence="6" key="3">
    <citation type="submission" date="2021-06" db="EMBL/GenBank/DDBJ databases">
        <title>Genomic Description and Analysis of Intracellular Bacteria, Candidatus Berkiella cookevillensis and Candidatus Berkiella aquae.</title>
        <authorList>
            <person name="Kidane D.T."/>
            <person name="Mehari Y.T."/>
            <person name="Rice F.C."/>
            <person name="Arivett B.A."/>
            <person name="Farone A.L."/>
            <person name="Berk S.G."/>
            <person name="Farone M.B."/>
        </authorList>
    </citation>
    <scope>NUCLEOTIDE SEQUENCE</scope>
    <source>
        <strain evidence="6">HT99</strain>
    </source>
</reference>
<feature type="coiled-coil region" evidence="3">
    <location>
        <begin position="195"/>
        <end position="222"/>
    </location>
</feature>
<dbReference type="InterPro" id="IPR041699">
    <property type="entry name" value="AAA_32"/>
</dbReference>
<dbReference type="Pfam" id="PF05362">
    <property type="entry name" value="Lon_C"/>
    <property type="match status" value="1"/>
</dbReference>
<evidence type="ECO:0000256" key="3">
    <source>
        <dbReference type="SAM" id="Coils"/>
    </source>
</evidence>
<dbReference type="GO" id="GO:0004252">
    <property type="term" value="F:serine-type endopeptidase activity"/>
    <property type="evidence" value="ECO:0007669"/>
    <property type="project" value="UniProtKB-UniRule"/>
</dbReference>
<accession>A0A0Q9YD38</accession>
<comment type="caution">
    <text evidence="5">The sequence shown here is derived from an EMBL/GenBank/DDBJ whole genome shotgun (WGS) entry which is preliminary data.</text>
</comment>
<evidence type="ECO:0000313" key="7">
    <source>
        <dbReference type="Proteomes" id="UP000051497"/>
    </source>
</evidence>
<dbReference type="InterPro" id="IPR020568">
    <property type="entry name" value="Ribosomal_Su5_D2-typ_SF"/>
</dbReference>
<dbReference type="GO" id="GO:0006508">
    <property type="term" value="P:proteolysis"/>
    <property type="evidence" value="ECO:0007669"/>
    <property type="project" value="UniProtKB-KW"/>
</dbReference>
<dbReference type="STRING" id="295108.HT99x_03001"/>
<dbReference type="GO" id="GO:0004176">
    <property type="term" value="F:ATP-dependent peptidase activity"/>
    <property type="evidence" value="ECO:0007669"/>
    <property type="project" value="UniProtKB-UniRule"/>
</dbReference>
<dbReference type="InterPro" id="IPR027417">
    <property type="entry name" value="P-loop_NTPase"/>
</dbReference>
<comment type="catalytic activity">
    <reaction evidence="2">
        <text>Hydrolysis of proteins in presence of ATP.</text>
        <dbReference type="EC" id="3.4.21.53"/>
    </reaction>
</comment>
<dbReference type="PANTHER" id="PTHR10046">
    <property type="entry name" value="ATP DEPENDENT LON PROTEASE FAMILY MEMBER"/>
    <property type="match status" value="1"/>
</dbReference>
<evidence type="ECO:0000256" key="2">
    <source>
        <dbReference type="PROSITE-ProRule" id="PRU01122"/>
    </source>
</evidence>
<dbReference type="PROSITE" id="PS51786">
    <property type="entry name" value="LON_PROTEOLYTIC"/>
    <property type="match status" value="1"/>
</dbReference>
<dbReference type="SUPFAM" id="SSF52540">
    <property type="entry name" value="P-loop containing nucleoside triphosphate hydrolases"/>
    <property type="match status" value="1"/>
</dbReference>
<dbReference type="Pfam" id="PF13654">
    <property type="entry name" value="AAA_32"/>
    <property type="match status" value="1"/>
</dbReference>
<dbReference type="EMBL" id="LKAJ01000020">
    <property type="protein sequence ID" value="KRG18470.1"/>
    <property type="molecule type" value="Genomic_DNA"/>
</dbReference>
<dbReference type="Gene3D" id="1.10.8.60">
    <property type="match status" value="1"/>
</dbReference>
<keyword evidence="7" id="KW-1185">Reference proteome</keyword>
<evidence type="ECO:0000259" key="4">
    <source>
        <dbReference type="PROSITE" id="PS51786"/>
    </source>
</evidence>